<evidence type="ECO:0000256" key="2">
    <source>
        <dbReference type="ARBA" id="ARBA00022679"/>
    </source>
</evidence>
<sequence length="441" mass="47575">MAAAAAAAAEMFTVEVTSQETVKPSSPTPPHLQTHSLSWFDQLAPPSHVPLLLFYSPPPSPVLQSLKRSLSQTLSLFPLLAGRLENEASQIRCGDQGVEFFEARVDSTLSHLQQQQLSLQSLDALLPCDRSCSCWGQALLAVQINTLSCGSVVIGICVAHKIADGLSLANFVTAWAAAAAGGGGGDIPRPNLGAASLFPPSEKANLALASVKWSLKPTKKLLTKRFLFDEANLAALRGSSSTRVEAVAALVWRCAMRARPEEAAARVSLAFVVVDVRGRMEPPLDGSSFGNLCIYAAASEVEAGDEGAKRRTEVKLRNGIKKIDKEYLGQLQGADGPLLAFEKGREAAREHGKGDDDVDDIDIYYFNSWARFPVYEADFGWGKPVWAGTARFFWKNLIMLMGRGGDGGMEAWVTLEEEEMVKFEKDQELVSYATSLASIAA</sequence>
<comment type="similarity">
    <text evidence="1">Belongs to the plant acyltransferase family.</text>
</comment>
<dbReference type="GeneID" id="103719638"/>
<evidence type="ECO:0000313" key="4">
    <source>
        <dbReference type="Proteomes" id="UP000228380"/>
    </source>
</evidence>
<dbReference type="PANTHER" id="PTHR31623">
    <property type="entry name" value="F21J9.9"/>
    <property type="match status" value="1"/>
</dbReference>
<keyword evidence="3" id="KW-0012">Acyltransferase</keyword>
<organism evidence="4 6">
    <name type="scientific">Phoenix dactylifera</name>
    <name type="common">Date palm</name>
    <dbReference type="NCBI Taxonomy" id="42345"/>
    <lineage>
        <taxon>Eukaryota</taxon>
        <taxon>Viridiplantae</taxon>
        <taxon>Streptophyta</taxon>
        <taxon>Embryophyta</taxon>
        <taxon>Tracheophyta</taxon>
        <taxon>Spermatophyta</taxon>
        <taxon>Magnoliopsida</taxon>
        <taxon>Liliopsida</taxon>
        <taxon>Arecaceae</taxon>
        <taxon>Coryphoideae</taxon>
        <taxon>Phoeniceae</taxon>
        <taxon>Phoenix</taxon>
    </lineage>
</organism>
<accession>A0A8B9ASD6</accession>
<evidence type="ECO:0000256" key="1">
    <source>
        <dbReference type="ARBA" id="ARBA00009861"/>
    </source>
</evidence>
<reference evidence="5 6" key="2">
    <citation type="submission" date="2025-04" db="UniProtKB">
        <authorList>
            <consortium name="RefSeq"/>
        </authorList>
    </citation>
    <scope>IDENTIFICATION</scope>
    <source>
        <tissue evidence="5 6">Young leaves</tissue>
    </source>
</reference>
<dbReference type="RefSeq" id="XP_038989711.1">
    <property type="nucleotide sequence ID" value="XM_039133783.1"/>
</dbReference>
<dbReference type="KEGG" id="pda:103719638"/>
<evidence type="ECO:0000256" key="3">
    <source>
        <dbReference type="ARBA" id="ARBA00023315"/>
    </source>
</evidence>
<reference evidence="4" key="1">
    <citation type="journal article" date="2019" name="Nat. Commun.">
        <title>Genome-wide association mapping of date palm fruit traits.</title>
        <authorList>
            <person name="Hazzouri K.M."/>
            <person name="Gros-Balthazard M."/>
            <person name="Flowers J.M."/>
            <person name="Copetti D."/>
            <person name="Lemansour A."/>
            <person name="Lebrun M."/>
            <person name="Masmoudi K."/>
            <person name="Ferrand S."/>
            <person name="Dhar M.I."/>
            <person name="Fresquez Z.A."/>
            <person name="Rosas U."/>
            <person name="Zhang J."/>
            <person name="Talag J."/>
            <person name="Lee S."/>
            <person name="Kudrna D."/>
            <person name="Powell R.F."/>
            <person name="Leitch I.J."/>
            <person name="Krueger R.R."/>
            <person name="Wing R.A."/>
            <person name="Amiri K.M.A."/>
            <person name="Purugganan M.D."/>
        </authorList>
    </citation>
    <scope>NUCLEOTIDE SEQUENCE [LARGE SCALE GENOMIC DNA]</scope>
    <source>
        <strain evidence="4">cv. Khalas</strain>
    </source>
</reference>
<dbReference type="RefSeq" id="XP_038989710.1">
    <property type="nucleotide sequence ID" value="XM_039133782.1"/>
</dbReference>
<evidence type="ECO:0000313" key="5">
    <source>
        <dbReference type="RefSeq" id="XP_038989710.1"/>
    </source>
</evidence>
<gene>
    <name evidence="5 6" type="primary">LOC103719638</name>
</gene>
<dbReference type="GO" id="GO:0016746">
    <property type="term" value="F:acyltransferase activity"/>
    <property type="evidence" value="ECO:0007669"/>
    <property type="project" value="UniProtKB-KW"/>
</dbReference>
<dbReference type="Proteomes" id="UP000228380">
    <property type="component" value="Chromosome 14"/>
</dbReference>
<dbReference type="Pfam" id="PF02458">
    <property type="entry name" value="Transferase"/>
    <property type="match status" value="1"/>
</dbReference>
<protein>
    <submittedName>
        <fullName evidence="5 6">Stemmadenine O-acetyltransferase-like</fullName>
    </submittedName>
</protein>
<evidence type="ECO:0000313" key="6">
    <source>
        <dbReference type="RefSeq" id="XP_038989711.1"/>
    </source>
</evidence>
<dbReference type="AlphaFoldDB" id="A0A8B9ASD6"/>
<proteinExistence type="inferred from homology"/>
<keyword evidence="4" id="KW-1185">Reference proteome</keyword>
<dbReference type="OrthoDB" id="671439at2759"/>
<dbReference type="Gene3D" id="3.30.559.10">
    <property type="entry name" value="Chloramphenicol acetyltransferase-like domain"/>
    <property type="match status" value="2"/>
</dbReference>
<dbReference type="PANTHER" id="PTHR31623:SF17">
    <property type="entry name" value="F21J9.9"/>
    <property type="match status" value="1"/>
</dbReference>
<name>A0A8B9ASD6_PHODC</name>
<dbReference type="InterPro" id="IPR023213">
    <property type="entry name" value="CAT-like_dom_sf"/>
</dbReference>
<keyword evidence="2" id="KW-0808">Transferase</keyword>